<name>A0A8T2NWU8_9TELE</name>
<keyword evidence="2" id="KW-1185">Reference proteome</keyword>
<dbReference type="AlphaFoldDB" id="A0A8T2NWU8"/>
<evidence type="ECO:0000313" key="1">
    <source>
        <dbReference type="EMBL" id="KAG9344614.1"/>
    </source>
</evidence>
<dbReference type="Proteomes" id="UP000824540">
    <property type="component" value="Unassembled WGS sequence"/>
</dbReference>
<protein>
    <submittedName>
        <fullName evidence="1">Uncharacterized protein</fullName>
    </submittedName>
</protein>
<sequence>MYVTFQSIYFLLQKKEKKKLKKGVSISVLLTNSGMEEESLKLIQLMKPCKIQNTRSQKWVARFKIHFFSSAACDVHKKKHVKTLIYSVMPPPPPHPHGKHD</sequence>
<organism evidence="1 2">
    <name type="scientific">Albula glossodonta</name>
    <name type="common">roundjaw bonefish</name>
    <dbReference type="NCBI Taxonomy" id="121402"/>
    <lineage>
        <taxon>Eukaryota</taxon>
        <taxon>Metazoa</taxon>
        <taxon>Chordata</taxon>
        <taxon>Craniata</taxon>
        <taxon>Vertebrata</taxon>
        <taxon>Euteleostomi</taxon>
        <taxon>Actinopterygii</taxon>
        <taxon>Neopterygii</taxon>
        <taxon>Teleostei</taxon>
        <taxon>Albuliformes</taxon>
        <taxon>Albulidae</taxon>
        <taxon>Albula</taxon>
    </lineage>
</organism>
<comment type="caution">
    <text evidence="1">The sequence shown here is derived from an EMBL/GenBank/DDBJ whole genome shotgun (WGS) entry which is preliminary data.</text>
</comment>
<evidence type="ECO:0000313" key="2">
    <source>
        <dbReference type="Proteomes" id="UP000824540"/>
    </source>
</evidence>
<feature type="non-terminal residue" evidence="1">
    <location>
        <position position="1"/>
    </location>
</feature>
<dbReference type="EMBL" id="JAFBMS010000020">
    <property type="protein sequence ID" value="KAG9344614.1"/>
    <property type="molecule type" value="Genomic_DNA"/>
</dbReference>
<proteinExistence type="predicted"/>
<reference evidence="1" key="1">
    <citation type="thesis" date="2021" institute="BYU ScholarsArchive" country="Provo, UT, USA">
        <title>Applications of and Algorithms for Genome Assembly and Genomic Analyses with an Emphasis on Marine Teleosts.</title>
        <authorList>
            <person name="Pickett B.D."/>
        </authorList>
    </citation>
    <scope>NUCLEOTIDE SEQUENCE</scope>
    <source>
        <strain evidence="1">HI-2016</strain>
    </source>
</reference>
<gene>
    <name evidence="1" type="ORF">JZ751_011286</name>
</gene>
<accession>A0A8T2NWU8</accession>